<dbReference type="Proteomes" id="UP000315750">
    <property type="component" value="Chromosome"/>
</dbReference>
<dbReference type="OrthoDB" id="253958at2"/>
<evidence type="ECO:0000313" key="2">
    <source>
        <dbReference type="EMBL" id="QDU55225.1"/>
    </source>
</evidence>
<name>A0A518AKG9_9BACT</name>
<dbReference type="InterPro" id="IPR011042">
    <property type="entry name" value="6-blade_b-propeller_TolB-like"/>
</dbReference>
<accession>A0A518AKG9</accession>
<dbReference type="AlphaFoldDB" id="A0A518AKG9"/>
<dbReference type="RefSeq" id="WP_145246107.1">
    <property type="nucleotide sequence ID" value="NZ_CP036278.1"/>
</dbReference>
<dbReference type="InterPro" id="IPR010620">
    <property type="entry name" value="SBBP_repeat"/>
</dbReference>
<dbReference type="KEGG" id="amuc:Pan181_14110"/>
<sequence length="473" mass="51086" precursor="true">MKRWQLEALTSLMPAAFSALAVFMSLASEAAAFDPPVVEVPVDHKGPLVSHDQYPLDWVHLTNLPGRTNIQGVQATTDGAYFAGWTVDGSYEAMVGKLDRSGNVDWMVSYGTEFGDFASNITKYSDYLYVGGNTEGDFANAGTYADGFQDGFVSKFDLSGNLIWTRQFGGSEYEGVTDGAADLDGNYFVAGSTAPQMLDEYGRAAMLAKFNPNGELQWRVEKDNIYEDSGLAVTTDHAGNSFLAGRTEDGTLPFLNKYDSSGQLVWEYVPDPNALTLELGSGIDVVTDASGNSYLTYSAYIESSTQIERQGLFLLKFDAAGNQVWSRSVSSSDPPYSGFDDEDYALAMTMNLEGNLLIAGQSKGDFSLDHTTAGDVVVLEFTPDGELVVAQQYGDSNYQYANEISADPAGGLYVVGTTWGDFEGNQLPSEDAFVMHLTGPTSVPEPSTGLLCASVMLAVIGVHRMRRLRSADK</sequence>
<dbReference type="Gene3D" id="2.120.10.30">
    <property type="entry name" value="TolB, C-terminal domain"/>
    <property type="match status" value="1"/>
</dbReference>
<feature type="signal peptide" evidence="1">
    <location>
        <begin position="1"/>
        <end position="21"/>
    </location>
</feature>
<evidence type="ECO:0000256" key="1">
    <source>
        <dbReference type="SAM" id="SignalP"/>
    </source>
</evidence>
<dbReference type="SUPFAM" id="SSF101898">
    <property type="entry name" value="NHL repeat"/>
    <property type="match status" value="1"/>
</dbReference>
<proteinExistence type="predicted"/>
<feature type="chain" id="PRO_5022049403" evidence="1">
    <location>
        <begin position="22"/>
        <end position="473"/>
    </location>
</feature>
<dbReference type="PANTHER" id="PTHR42754:SF1">
    <property type="entry name" value="LIPOPROTEIN"/>
    <property type="match status" value="1"/>
</dbReference>
<dbReference type="PANTHER" id="PTHR42754">
    <property type="entry name" value="ENDOGLUCANASE"/>
    <property type="match status" value="1"/>
</dbReference>
<protein>
    <submittedName>
        <fullName evidence="2">Beta-propeller repeat protein</fullName>
    </submittedName>
</protein>
<organism evidence="2 3">
    <name type="scientific">Aeoliella mucimassa</name>
    <dbReference type="NCBI Taxonomy" id="2527972"/>
    <lineage>
        <taxon>Bacteria</taxon>
        <taxon>Pseudomonadati</taxon>
        <taxon>Planctomycetota</taxon>
        <taxon>Planctomycetia</taxon>
        <taxon>Pirellulales</taxon>
        <taxon>Lacipirellulaceae</taxon>
        <taxon>Aeoliella</taxon>
    </lineage>
</organism>
<dbReference type="Pfam" id="PF06739">
    <property type="entry name" value="SBBP"/>
    <property type="match status" value="1"/>
</dbReference>
<keyword evidence="3" id="KW-1185">Reference proteome</keyword>
<dbReference type="EMBL" id="CP036278">
    <property type="protein sequence ID" value="QDU55225.1"/>
    <property type="molecule type" value="Genomic_DNA"/>
</dbReference>
<reference evidence="2 3" key="1">
    <citation type="submission" date="2019-02" db="EMBL/GenBank/DDBJ databases">
        <title>Deep-cultivation of Planctomycetes and their phenomic and genomic characterization uncovers novel biology.</title>
        <authorList>
            <person name="Wiegand S."/>
            <person name="Jogler M."/>
            <person name="Boedeker C."/>
            <person name="Pinto D."/>
            <person name="Vollmers J."/>
            <person name="Rivas-Marin E."/>
            <person name="Kohn T."/>
            <person name="Peeters S.H."/>
            <person name="Heuer A."/>
            <person name="Rast P."/>
            <person name="Oberbeckmann S."/>
            <person name="Bunk B."/>
            <person name="Jeske O."/>
            <person name="Meyerdierks A."/>
            <person name="Storesund J.E."/>
            <person name="Kallscheuer N."/>
            <person name="Luecker S."/>
            <person name="Lage O.M."/>
            <person name="Pohl T."/>
            <person name="Merkel B.J."/>
            <person name="Hornburger P."/>
            <person name="Mueller R.-W."/>
            <person name="Bruemmer F."/>
            <person name="Labrenz M."/>
            <person name="Spormann A.M."/>
            <person name="Op den Camp H."/>
            <person name="Overmann J."/>
            <person name="Amann R."/>
            <person name="Jetten M.S.M."/>
            <person name="Mascher T."/>
            <person name="Medema M.H."/>
            <person name="Devos D.P."/>
            <person name="Kaster A.-K."/>
            <person name="Ovreas L."/>
            <person name="Rohde M."/>
            <person name="Galperin M.Y."/>
            <person name="Jogler C."/>
        </authorList>
    </citation>
    <scope>NUCLEOTIDE SEQUENCE [LARGE SCALE GENOMIC DNA]</scope>
    <source>
        <strain evidence="2 3">Pan181</strain>
    </source>
</reference>
<keyword evidence="1" id="KW-0732">Signal</keyword>
<evidence type="ECO:0000313" key="3">
    <source>
        <dbReference type="Proteomes" id="UP000315750"/>
    </source>
</evidence>
<gene>
    <name evidence="2" type="ORF">Pan181_14110</name>
</gene>